<dbReference type="Proteomes" id="UP000684084">
    <property type="component" value="Unassembled WGS sequence"/>
</dbReference>
<proteinExistence type="predicted"/>
<feature type="domain" description="J" evidence="3">
    <location>
        <begin position="37"/>
        <end position="102"/>
    </location>
</feature>
<dbReference type="Pfam" id="PF00226">
    <property type="entry name" value="DnaJ"/>
    <property type="match status" value="1"/>
</dbReference>
<feature type="compositionally biased region" description="Polar residues" evidence="1">
    <location>
        <begin position="106"/>
        <end position="116"/>
    </location>
</feature>
<evidence type="ECO:0000256" key="2">
    <source>
        <dbReference type="SAM" id="Phobius"/>
    </source>
</evidence>
<evidence type="ECO:0000313" key="5">
    <source>
        <dbReference type="Proteomes" id="UP000684084"/>
    </source>
</evidence>
<reference evidence="4" key="1">
    <citation type="submission" date="2020-05" db="EMBL/GenBank/DDBJ databases">
        <authorList>
            <person name="Rincon C."/>
            <person name="Sanders R I."/>
            <person name="Robbins C."/>
            <person name="Chaturvedi A."/>
        </authorList>
    </citation>
    <scope>NUCLEOTIDE SEQUENCE</scope>
    <source>
        <strain evidence="4">CHB12</strain>
    </source>
</reference>
<dbReference type="PROSITE" id="PS50076">
    <property type="entry name" value="DNAJ_2"/>
    <property type="match status" value="1"/>
</dbReference>
<dbReference type="AlphaFoldDB" id="A0A915Z902"/>
<name>A0A915Z902_9GLOM</name>
<dbReference type="PANTHER" id="PTHR44873:SF1">
    <property type="entry name" value="DNAJ HOMOLOG SUBFAMILY C MEMBER 30, MITOCHONDRIAL"/>
    <property type="match status" value="1"/>
</dbReference>
<feature type="transmembrane region" description="Helical" evidence="2">
    <location>
        <begin position="196"/>
        <end position="214"/>
    </location>
</feature>
<evidence type="ECO:0000259" key="3">
    <source>
        <dbReference type="PROSITE" id="PS50076"/>
    </source>
</evidence>
<comment type="caution">
    <text evidence="4">The sequence shown here is derived from an EMBL/GenBank/DDBJ whole genome shotgun (WGS) entry which is preliminary data.</text>
</comment>
<evidence type="ECO:0000313" key="4">
    <source>
        <dbReference type="EMBL" id="CAB5367719.1"/>
    </source>
</evidence>
<gene>
    <name evidence="4" type="ORF">CHRIB12_LOCUS11397</name>
</gene>
<dbReference type="CDD" id="cd06257">
    <property type="entry name" value="DnaJ"/>
    <property type="match status" value="1"/>
</dbReference>
<dbReference type="VEuPathDB" id="FungiDB:RhiirFUN_011027"/>
<feature type="compositionally biased region" description="Polar residues" evidence="1">
    <location>
        <begin position="126"/>
        <end position="139"/>
    </location>
</feature>
<evidence type="ECO:0000256" key="1">
    <source>
        <dbReference type="SAM" id="MobiDB-lite"/>
    </source>
</evidence>
<dbReference type="SMART" id="SM00271">
    <property type="entry name" value="DnaJ"/>
    <property type="match status" value="1"/>
</dbReference>
<feature type="region of interest" description="Disordered" evidence="1">
    <location>
        <begin position="106"/>
        <end position="139"/>
    </location>
</feature>
<keyword evidence="2" id="KW-0812">Transmembrane</keyword>
<keyword evidence="2" id="KW-0472">Membrane</keyword>
<protein>
    <recommendedName>
        <fullName evidence="3">J domain-containing protein</fullName>
    </recommendedName>
</protein>
<organism evidence="4 5">
    <name type="scientific">Rhizophagus irregularis</name>
    <dbReference type="NCBI Taxonomy" id="588596"/>
    <lineage>
        <taxon>Eukaryota</taxon>
        <taxon>Fungi</taxon>
        <taxon>Fungi incertae sedis</taxon>
        <taxon>Mucoromycota</taxon>
        <taxon>Glomeromycotina</taxon>
        <taxon>Glomeromycetes</taxon>
        <taxon>Glomerales</taxon>
        <taxon>Glomeraceae</taxon>
        <taxon>Rhizophagus</taxon>
    </lineage>
</organism>
<sequence>MKKVFGCCNCSSSPFSFSLNSYTQRRFFSQSLIISRHHYDVLGVPPEADPKLIKSQFYKLSKKYHPDANIGDKTAASKFIRINEAYSILSKEQSRREYDQSIRHQLNNKPSNSYNYNRPHVRHRGNNSGVYSGTTGRSKSGFNFHNKQRTEFNFQEHFQRHYGEELRRAKSEVHKEREKNMRGSLEYRQSHKMIRLGLIVFVTIVLGTSGQIFAQEFRRDELFIIKQEDSLNN</sequence>
<accession>A0A915Z902</accession>
<dbReference type="OrthoDB" id="445556at2759"/>
<dbReference type="PANTHER" id="PTHR44873">
    <property type="entry name" value="DNAJ HOMOLOG SUBFAMILY C MEMBER 30, MITOCHONDRIAL"/>
    <property type="match status" value="1"/>
</dbReference>
<dbReference type="EMBL" id="CAGKOT010000024">
    <property type="protein sequence ID" value="CAB5367719.1"/>
    <property type="molecule type" value="Genomic_DNA"/>
</dbReference>
<dbReference type="InterPro" id="IPR001623">
    <property type="entry name" value="DnaJ_domain"/>
</dbReference>
<dbReference type="InterPro" id="IPR053025">
    <property type="entry name" value="Mito_ATP_Synthase-Asso"/>
</dbReference>
<keyword evidence="2" id="KW-1133">Transmembrane helix</keyword>